<keyword evidence="3" id="KW-1185">Reference proteome</keyword>
<accession>A0ABX0JPA4</accession>
<name>A0ABX0JPA4_9PROT</name>
<dbReference type="InterPro" id="IPR029041">
    <property type="entry name" value="FAD-linked_oxidoreductase-like"/>
</dbReference>
<dbReference type="Proteomes" id="UP000635278">
    <property type="component" value="Unassembled WGS sequence"/>
</dbReference>
<protein>
    <submittedName>
        <fullName evidence="2">Methylenetetrahydrofolate reductase</fullName>
    </submittedName>
</protein>
<dbReference type="SUPFAM" id="SSF51730">
    <property type="entry name" value="FAD-linked oxidoreductase"/>
    <property type="match status" value="1"/>
</dbReference>
<reference evidence="2 3" key="1">
    <citation type="journal article" date="2020" name="Int. J. Syst. Evol. Microbiol.">
        <title>Novel acetic acid bacteria from cider fermentations: Acetobacter conturbans sp. nov. and Acetobacter fallax sp. nov.</title>
        <authorList>
            <person name="Sombolestani A.S."/>
            <person name="Cleenwerck I."/>
            <person name="Cnockaert M."/>
            <person name="Borremans W."/>
            <person name="Wieme A.D."/>
            <person name="De Vuyst L."/>
            <person name="Vandamme P."/>
        </authorList>
    </citation>
    <scope>NUCLEOTIDE SEQUENCE [LARGE SCALE GENOMIC DNA]</scope>
    <source>
        <strain evidence="2 3">LMG 30640</strain>
    </source>
</reference>
<sequence length="250" mass="28319">MSRVSVELVARDEETIRREAAELRDCLPAVSMINIPDIIRFDLRSWEAARMVAGQFSSVVPHIRAIDIDPNGPLPGLDVPGLTEILVIQGDPPADLGHRTWPNTSESVIRRYRREAPHLAVYAAFDPYRRAPYRELEDVARKKDAGACGFFTQPVFDSRMLDLCRDWLRDETVFWGFSPVIGPKSRSYWETTNHIVFPRDFEPTLDANIAFAERAVREIREEGGNVYLMPVRIRLASYLAPLAGVLGQKA</sequence>
<dbReference type="EMBL" id="WOTB01000008">
    <property type="protein sequence ID" value="NHN84598.1"/>
    <property type="molecule type" value="Genomic_DNA"/>
</dbReference>
<dbReference type="Gene3D" id="3.20.20.220">
    <property type="match status" value="1"/>
</dbReference>
<evidence type="ECO:0000256" key="1">
    <source>
        <dbReference type="ARBA" id="ARBA00023002"/>
    </source>
</evidence>
<evidence type="ECO:0000313" key="3">
    <source>
        <dbReference type="Proteomes" id="UP000635278"/>
    </source>
</evidence>
<keyword evidence="1" id="KW-0560">Oxidoreductase</keyword>
<gene>
    <name evidence="2" type="ORF">GOB93_08060</name>
</gene>
<dbReference type="RefSeq" id="WP_173582988.1">
    <property type="nucleotide sequence ID" value="NZ_WOTB01000008.1"/>
</dbReference>
<proteinExistence type="predicted"/>
<comment type="caution">
    <text evidence="2">The sequence shown here is derived from an EMBL/GenBank/DDBJ whole genome shotgun (WGS) entry which is preliminary data.</text>
</comment>
<organism evidence="2 3">
    <name type="scientific">Acetobacter musti</name>
    <dbReference type="NCBI Taxonomy" id="864732"/>
    <lineage>
        <taxon>Bacteria</taxon>
        <taxon>Pseudomonadati</taxon>
        <taxon>Pseudomonadota</taxon>
        <taxon>Alphaproteobacteria</taxon>
        <taxon>Acetobacterales</taxon>
        <taxon>Acetobacteraceae</taxon>
        <taxon>Acetobacter</taxon>
    </lineage>
</organism>
<evidence type="ECO:0000313" key="2">
    <source>
        <dbReference type="EMBL" id="NHN84598.1"/>
    </source>
</evidence>